<dbReference type="RefSeq" id="WP_344041883.1">
    <property type="nucleotide sequence ID" value="NZ_BAAAKE010000031.1"/>
</dbReference>
<dbReference type="EMBL" id="JBHSJB010000053">
    <property type="protein sequence ID" value="MFC5060211.1"/>
    <property type="molecule type" value="Genomic_DNA"/>
</dbReference>
<accession>A0ABV9YC69</accession>
<proteinExistence type="predicted"/>
<name>A0ABV9YC69_9PSEU</name>
<organism evidence="2 3">
    <name type="scientific">Saccharothrix xinjiangensis</name>
    <dbReference type="NCBI Taxonomy" id="204798"/>
    <lineage>
        <taxon>Bacteria</taxon>
        <taxon>Bacillati</taxon>
        <taxon>Actinomycetota</taxon>
        <taxon>Actinomycetes</taxon>
        <taxon>Pseudonocardiales</taxon>
        <taxon>Pseudonocardiaceae</taxon>
        <taxon>Saccharothrix</taxon>
    </lineage>
</organism>
<reference evidence="3" key="1">
    <citation type="journal article" date="2019" name="Int. J. Syst. Evol. Microbiol.">
        <title>The Global Catalogue of Microorganisms (GCM) 10K type strain sequencing project: providing services to taxonomists for standard genome sequencing and annotation.</title>
        <authorList>
            <consortium name="The Broad Institute Genomics Platform"/>
            <consortium name="The Broad Institute Genome Sequencing Center for Infectious Disease"/>
            <person name="Wu L."/>
            <person name="Ma J."/>
        </authorList>
    </citation>
    <scope>NUCLEOTIDE SEQUENCE [LARGE SCALE GENOMIC DNA]</scope>
    <source>
        <strain evidence="3">KCTC 12848</strain>
    </source>
</reference>
<evidence type="ECO:0000313" key="3">
    <source>
        <dbReference type="Proteomes" id="UP001595833"/>
    </source>
</evidence>
<feature type="region of interest" description="Disordered" evidence="1">
    <location>
        <begin position="269"/>
        <end position="290"/>
    </location>
</feature>
<evidence type="ECO:0000313" key="2">
    <source>
        <dbReference type="EMBL" id="MFC5060211.1"/>
    </source>
</evidence>
<dbReference type="Proteomes" id="UP001595833">
    <property type="component" value="Unassembled WGS sequence"/>
</dbReference>
<keyword evidence="3" id="KW-1185">Reference proteome</keyword>
<comment type="caution">
    <text evidence="2">The sequence shown here is derived from an EMBL/GenBank/DDBJ whole genome shotgun (WGS) entry which is preliminary data.</text>
</comment>
<gene>
    <name evidence="2" type="ORF">ACFPFM_41415</name>
</gene>
<protein>
    <submittedName>
        <fullName evidence="2">Uncharacterized protein</fullName>
    </submittedName>
</protein>
<sequence length="330" mass="36489">MTRPHPVPAPLVLLPPDPQGWDFGDYNYALEPLTLPHPHHPGAPPGALSTDDVQGAFLRLAEQNSTGLGALRTAAEDSRERLFWFRWITGHHISFILWRLIADALDRLAAGEDDPEELTATITHYVRGYGRALLYTGSVPRTVYTTVIRPGMHRHHTAFSGTWAPDYQPVRRLLRGHHRPHATNDATARLEQQVHSTRRLHLDVASKLVPSGRSLLAEATTGRRPPRPRARGTIFDCYFLTVRAPVSQPQIAAQLLRRHKALAIDLATNHLHPGGTDDPPGRPRSTSTPRHVHEITEPLLRAAGLAAGLAPGRVDEELNRLGLDPDPDAL</sequence>
<feature type="compositionally biased region" description="Low complexity" evidence="1">
    <location>
        <begin position="273"/>
        <end position="289"/>
    </location>
</feature>
<evidence type="ECO:0000256" key="1">
    <source>
        <dbReference type="SAM" id="MobiDB-lite"/>
    </source>
</evidence>